<dbReference type="GO" id="GO:0000307">
    <property type="term" value="C:cyclin-dependent protein kinase holoenzyme complex"/>
    <property type="evidence" value="ECO:0007669"/>
    <property type="project" value="TreeGrafter"/>
</dbReference>
<dbReference type="Gene3D" id="3.30.200.20">
    <property type="entry name" value="Phosphorylase Kinase, domain 1"/>
    <property type="match status" value="1"/>
</dbReference>
<keyword evidence="14" id="KW-1185">Reference proteome</keyword>
<evidence type="ECO:0000256" key="1">
    <source>
        <dbReference type="ARBA" id="ARBA00006485"/>
    </source>
</evidence>
<dbReference type="InterPro" id="IPR050108">
    <property type="entry name" value="CDK"/>
</dbReference>
<dbReference type="PANTHER" id="PTHR24056:SF472">
    <property type="entry name" value="CYCLIN-DEPENDENT KINASE 4, ISOFORM A"/>
    <property type="match status" value="1"/>
</dbReference>
<dbReference type="CDD" id="cd07838">
    <property type="entry name" value="STKc_CDK4_6_like"/>
    <property type="match status" value="1"/>
</dbReference>
<keyword evidence="5 10" id="KW-0547">Nucleotide-binding</keyword>
<dbReference type="GO" id="GO:0005524">
    <property type="term" value="F:ATP binding"/>
    <property type="evidence" value="ECO:0007669"/>
    <property type="project" value="UniProtKB-UniRule"/>
</dbReference>
<dbReference type="GO" id="GO:0005737">
    <property type="term" value="C:cytoplasm"/>
    <property type="evidence" value="ECO:0007669"/>
    <property type="project" value="TreeGrafter"/>
</dbReference>
<comment type="similarity">
    <text evidence="1">Belongs to the protein kinase superfamily. CMGC Ser/Thr protein kinase family. CDC2/CDKX subfamily.</text>
</comment>
<evidence type="ECO:0000256" key="11">
    <source>
        <dbReference type="RuleBase" id="RU000304"/>
    </source>
</evidence>
<dbReference type="PROSITE" id="PS50011">
    <property type="entry name" value="PROTEIN_KINASE_DOM"/>
    <property type="match status" value="1"/>
</dbReference>
<evidence type="ECO:0000256" key="2">
    <source>
        <dbReference type="ARBA" id="ARBA00012425"/>
    </source>
</evidence>
<dbReference type="SMART" id="SM00220">
    <property type="entry name" value="S_TKc"/>
    <property type="match status" value="1"/>
</dbReference>
<evidence type="ECO:0000256" key="7">
    <source>
        <dbReference type="ARBA" id="ARBA00022840"/>
    </source>
</evidence>
<dbReference type="OrthoDB" id="1732493at2759"/>
<evidence type="ECO:0000259" key="12">
    <source>
        <dbReference type="PROSITE" id="PS50011"/>
    </source>
</evidence>
<evidence type="ECO:0000313" key="14">
    <source>
        <dbReference type="Proteomes" id="UP000625711"/>
    </source>
</evidence>
<feature type="domain" description="Protein kinase" evidence="12">
    <location>
        <begin position="30"/>
        <end position="315"/>
    </location>
</feature>
<comment type="catalytic activity">
    <reaction evidence="9">
        <text>L-seryl-[protein] + ATP = O-phospho-L-seryl-[protein] + ADP + H(+)</text>
        <dbReference type="Rhea" id="RHEA:17989"/>
        <dbReference type="Rhea" id="RHEA-COMP:9863"/>
        <dbReference type="Rhea" id="RHEA-COMP:11604"/>
        <dbReference type="ChEBI" id="CHEBI:15378"/>
        <dbReference type="ChEBI" id="CHEBI:29999"/>
        <dbReference type="ChEBI" id="CHEBI:30616"/>
        <dbReference type="ChEBI" id="CHEBI:83421"/>
        <dbReference type="ChEBI" id="CHEBI:456216"/>
        <dbReference type="EC" id="2.7.11.22"/>
    </reaction>
</comment>
<dbReference type="GO" id="GO:0030332">
    <property type="term" value="F:cyclin binding"/>
    <property type="evidence" value="ECO:0007669"/>
    <property type="project" value="TreeGrafter"/>
</dbReference>
<dbReference type="PANTHER" id="PTHR24056">
    <property type="entry name" value="CELL DIVISION PROTEIN KINASE"/>
    <property type="match status" value="1"/>
</dbReference>
<evidence type="ECO:0000256" key="10">
    <source>
        <dbReference type="PROSITE-ProRule" id="PRU10141"/>
    </source>
</evidence>
<dbReference type="EMBL" id="JAACXV010013749">
    <property type="protein sequence ID" value="KAF7272511.1"/>
    <property type="molecule type" value="Genomic_DNA"/>
</dbReference>
<proteinExistence type="inferred from homology"/>
<dbReference type="GO" id="GO:0004693">
    <property type="term" value="F:cyclin-dependent protein serine/threonine kinase activity"/>
    <property type="evidence" value="ECO:0007669"/>
    <property type="project" value="UniProtKB-EC"/>
</dbReference>
<organism evidence="13 14">
    <name type="scientific">Rhynchophorus ferrugineus</name>
    <name type="common">Red palm weevil</name>
    <name type="synonym">Curculio ferrugineus</name>
    <dbReference type="NCBI Taxonomy" id="354439"/>
    <lineage>
        <taxon>Eukaryota</taxon>
        <taxon>Metazoa</taxon>
        <taxon>Ecdysozoa</taxon>
        <taxon>Arthropoda</taxon>
        <taxon>Hexapoda</taxon>
        <taxon>Insecta</taxon>
        <taxon>Pterygota</taxon>
        <taxon>Neoptera</taxon>
        <taxon>Endopterygota</taxon>
        <taxon>Coleoptera</taxon>
        <taxon>Polyphaga</taxon>
        <taxon>Cucujiformia</taxon>
        <taxon>Curculionidae</taxon>
        <taxon>Dryophthorinae</taxon>
        <taxon>Rhynchophorus</taxon>
    </lineage>
</organism>
<dbReference type="PROSITE" id="PS00107">
    <property type="entry name" value="PROTEIN_KINASE_ATP"/>
    <property type="match status" value="1"/>
</dbReference>
<evidence type="ECO:0000256" key="4">
    <source>
        <dbReference type="ARBA" id="ARBA00022679"/>
    </source>
</evidence>
<keyword evidence="7 10" id="KW-0067">ATP-binding</keyword>
<comment type="catalytic activity">
    <reaction evidence="8">
        <text>L-threonyl-[protein] + ATP = O-phospho-L-threonyl-[protein] + ADP + H(+)</text>
        <dbReference type="Rhea" id="RHEA:46608"/>
        <dbReference type="Rhea" id="RHEA-COMP:11060"/>
        <dbReference type="Rhea" id="RHEA-COMP:11605"/>
        <dbReference type="ChEBI" id="CHEBI:15378"/>
        <dbReference type="ChEBI" id="CHEBI:30013"/>
        <dbReference type="ChEBI" id="CHEBI:30616"/>
        <dbReference type="ChEBI" id="CHEBI:61977"/>
        <dbReference type="ChEBI" id="CHEBI:456216"/>
        <dbReference type="EC" id="2.7.11.22"/>
    </reaction>
</comment>
<dbReference type="FunFam" id="1.10.510.10:FF:000624">
    <property type="entry name" value="Mitogen-activated protein kinase"/>
    <property type="match status" value="1"/>
</dbReference>
<evidence type="ECO:0000256" key="9">
    <source>
        <dbReference type="ARBA" id="ARBA00048367"/>
    </source>
</evidence>
<dbReference type="SUPFAM" id="SSF56112">
    <property type="entry name" value="Protein kinase-like (PK-like)"/>
    <property type="match status" value="1"/>
</dbReference>
<feature type="binding site" evidence="10">
    <location>
        <position position="59"/>
    </location>
    <ligand>
        <name>ATP</name>
        <dbReference type="ChEBI" id="CHEBI:30616"/>
    </ligand>
</feature>
<accession>A0A834I4J7</accession>
<evidence type="ECO:0000256" key="8">
    <source>
        <dbReference type="ARBA" id="ARBA00047811"/>
    </source>
</evidence>
<keyword evidence="6" id="KW-0418">Kinase</keyword>
<dbReference type="InterPro" id="IPR000719">
    <property type="entry name" value="Prot_kinase_dom"/>
</dbReference>
<gene>
    <name evidence="13" type="ORF">GWI33_014704</name>
</gene>
<keyword evidence="4" id="KW-0808">Transferase</keyword>
<dbReference type="Pfam" id="PF00069">
    <property type="entry name" value="Pkinase"/>
    <property type="match status" value="1"/>
</dbReference>
<dbReference type="GO" id="GO:0000082">
    <property type="term" value="P:G1/S transition of mitotic cell cycle"/>
    <property type="evidence" value="ECO:0007669"/>
    <property type="project" value="TreeGrafter"/>
</dbReference>
<dbReference type="GO" id="GO:0010389">
    <property type="term" value="P:regulation of G2/M transition of mitotic cell cycle"/>
    <property type="evidence" value="ECO:0007669"/>
    <property type="project" value="TreeGrafter"/>
</dbReference>
<comment type="caution">
    <text evidence="13">The sequence shown here is derived from an EMBL/GenBank/DDBJ whole genome shotgun (WGS) entry which is preliminary data.</text>
</comment>
<protein>
    <recommendedName>
        <fullName evidence="2">cyclin-dependent kinase</fullName>
        <ecNumber evidence="2">2.7.11.22</ecNumber>
    </recommendedName>
</protein>
<dbReference type="GO" id="GO:0010468">
    <property type="term" value="P:regulation of gene expression"/>
    <property type="evidence" value="ECO:0007669"/>
    <property type="project" value="TreeGrafter"/>
</dbReference>
<dbReference type="InterPro" id="IPR017441">
    <property type="entry name" value="Protein_kinase_ATP_BS"/>
</dbReference>
<evidence type="ECO:0000256" key="5">
    <source>
        <dbReference type="ARBA" id="ARBA00022741"/>
    </source>
</evidence>
<dbReference type="FunFam" id="3.30.200.20:FF:000124">
    <property type="entry name" value="Cyclin-dependent kinase 4"/>
    <property type="match status" value="1"/>
</dbReference>
<dbReference type="Gene3D" id="1.10.510.10">
    <property type="entry name" value="Transferase(Phosphotransferase) domain 1"/>
    <property type="match status" value="1"/>
</dbReference>
<reference evidence="13" key="1">
    <citation type="submission" date="2020-08" db="EMBL/GenBank/DDBJ databases">
        <title>Genome sequencing and assembly of the red palm weevil Rhynchophorus ferrugineus.</title>
        <authorList>
            <person name="Dias G.B."/>
            <person name="Bergman C.M."/>
            <person name="Manee M."/>
        </authorList>
    </citation>
    <scope>NUCLEOTIDE SEQUENCE</scope>
    <source>
        <strain evidence="13">AA-2017</strain>
        <tissue evidence="13">Whole larva</tissue>
    </source>
</reference>
<dbReference type="PROSITE" id="PS00108">
    <property type="entry name" value="PROTEIN_KINASE_ST"/>
    <property type="match status" value="1"/>
</dbReference>
<keyword evidence="3 11" id="KW-0723">Serine/threonine-protein kinase</keyword>
<sequence length="322" mass="36345">MGCVPNVPRLKDSFLMAQSGSNVAEKGSTYEALNKIGRGAYGTVYRARDKQTGQEVALKKVCIPLTDDGIPMNTLREIALLKQLNIYDHPNVVKLLDICHGQQIGKDIMMFLVFEHVEQDLAMYIEKHPKGFATTDIRNMTREIINGVDFLHSNRIVHRDLKPQNLLVTSDGHIKIADFGLAKTYDFQMKLTSVVVTLWYRSPEILLGLPYATPVDIWSIGCIIVELYTLKPLFCGKSESEQLNEILRILGKPPKEEWPEDVSVKWNSFDISNPVDIKTLAPNMCETAHSLVMSMLSFDPSKRTTALEALNHQYLLEEPINT</sequence>
<dbReference type="GO" id="GO:0007165">
    <property type="term" value="P:signal transduction"/>
    <property type="evidence" value="ECO:0007669"/>
    <property type="project" value="TreeGrafter"/>
</dbReference>
<dbReference type="EC" id="2.7.11.22" evidence="2"/>
<dbReference type="InterPro" id="IPR008271">
    <property type="entry name" value="Ser/Thr_kinase_AS"/>
</dbReference>
<dbReference type="Proteomes" id="UP000625711">
    <property type="component" value="Unassembled WGS sequence"/>
</dbReference>
<evidence type="ECO:0000256" key="6">
    <source>
        <dbReference type="ARBA" id="ARBA00022777"/>
    </source>
</evidence>
<evidence type="ECO:0000256" key="3">
    <source>
        <dbReference type="ARBA" id="ARBA00022527"/>
    </source>
</evidence>
<evidence type="ECO:0000313" key="13">
    <source>
        <dbReference type="EMBL" id="KAF7272511.1"/>
    </source>
</evidence>
<dbReference type="AlphaFoldDB" id="A0A834I4J7"/>
<dbReference type="InterPro" id="IPR011009">
    <property type="entry name" value="Kinase-like_dom_sf"/>
</dbReference>
<dbReference type="GO" id="GO:0005634">
    <property type="term" value="C:nucleus"/>
    <property type="evidence" value="ECO:0007669"/>
    <property type="project" value="TreeGrafter"/>
</dbReference>
<name>A0A834I4J7_RHYFE</name>